<evidence type="ECO:0000256" key="1">
    <source>
        <dbReference type="ARBA" id="ARBA00022679"/>
    </source>
</evidence>
<keyword evidence="3" id="KW-1185">Reference proteome</keyword>
<reference evidence="2 3" key="1">
    <citation type="submission" date="2016-11" db="EMBL/GenBank/DDBJ databases">
        <authorList>
            <person name="Jaros S."/>
            <person name="Januszkiewicz K."/>
            <person name="Wedrychowicz H."/>
        </authorList>
    </citation>
    <scope>NUCLEOTIDE SEQUENCE [LARGE SCALE GENOMIC DNA]</scope>
    <source>
        <strain evidence="2 3">DSM 14214</strain>
    </source>
</reference>
<dbReference type="PANTHER" id="PTHR48207">
    <property type="entry name" value="SUCCINATE--HYDROXYMETHYLGLUTARATE COA-TRANSFERASE"/>
    <property type="match status" value="1"/>
</dbReference>
<dbReference type="Proteomes" id="UP000183975">
    <property type="component" value="Unassembled WGS sequence"/>
</dbReference>
<dbReference type="InterPro" id="IPR050483">
    <property type="entry name" value="CoA-transferase_III_domain"/>
</dbReference>
<sequence length="397" mass="43994">MNRPLEGIRVLDLTQAYSGPFCTMNLADHGAEVIKIERPGSGDQTRGWGPMKNDYSGYYAYINRNKKGITLNLASEEGKKIFRELVKTADVVCENYKVGVLEKLGFSYDVLKEINPRIIYGSISGFGLEGPLASRPCYDIVAQAMSGMMSVTGFADGPPCKIGPSIADNYSGAYLCMGILMALYEREKTGVGRRVDVAMVDTLFSVMENFVVEYTIAGKTPHRAGNQDPSIAPFDSFRAKDGEFVMGCGTDKMFAGLCSAMGRNDLIENPLYKTNLARCENYLTSLKPIIEEWTQTKTIKELEEIITKLAIPFGVILTIPEAAEHPQLQSRNMLWNVYQKGMDTEIRIPGTPIKIHGEEDKVQKGAPLLGEDNELVYSSLLGMTKQEIDELYVKEII</sequence>
<dbReference type="GO" id="GO:0008410">
    <property type="term" value="F:CoA-transferase activity"/>
    <property type="evidence" value="ECO:0007669"/>
    <property type="project" value="TreeGrafter"/>
</dbReference>
<dbReference type="InterPro" id="IPR044855">
    <property type="entry name" value="CoA-Trfase_III_dom3_sf"/>
</dbReference>
<dbReference type="PANTHER" id="PTHR48207:SF3">
    <property type="entry name" value="SUCCINATE--HYDROXYMETHYLGLUTARATE COA-TRANSFERASE"/>
    <property type="match status" value="1"/>
</dbReference>
<dbReference type="InterPro" id="IPR003673">
    <property type="entry name" value="CoA-Trfase_fam_III"/>
</dbReference>
<dbReference type="Gene3D" id="3.40.50.10540">
    <property type="entry name" value="Crotonobetainyl-coa:carnitine coa-transferase, domain 1"/>
    <property type="match status" value="1"/>
</dbReference>
<dbReference type="InterPro" id="IPR023606">
    <property type="entry name" value="CoA-Trfase_III_dom_1_sf"/>
</dbReference>
<evidence type="ECO:0000313" key="3">
    <source>
        <dbReference type="Proteomes" id="UP000183975"/>
    </source>
</evidence>
<name>A0A1M6SG83_9FIRM</name>
<evidence type="ECO:0000313" key="2">
    <source>
        <dbReference type="EMBL" id="SHK43577.1"/>
    </source>
</evidence>
<dbReference type="Pfam" id="PF02515">
    <property type="entry name" value="CoA_transf_3"/>
    <property type="match status" value="1"/>
</dbReference>
<dbReference type="SUPFAM" id="SSF89796">
    <property type="entry name" value="CoA-transferase family III (CaiB/BaiF)"/>
    <property type="match status" value="1"/>
</dbReference>
<dbReference type="RefSeq" id="WP_072850901.1">
    <property type="nucleotide sequence ID" value="NZ_FRAH01000027.1"/>
</dbReference>
<organism evidence="2 3">
    <name type="scientific">Anaerotignum lactatifermentans DSM 14214</name>
    <dbReference type="NCBI Taxonomy" id="1121323"/>
    <lineage>
        <taxon>Bacteria</taxon>
        <taxon>Bacillati</taxon>
        <taxon>Bacillota</taxon>
        <taxon>Clostridia</taxon>
        <taxon>Lachnospirales</taxon>
        <taxon>Anaerotignaceae</taxon>
        <taxon>Anaerotignum</taxon>
    </lineage>
</organism>
<dbReference type="OrthoDB" id="9797653at2"/>
<accession>A0A1M6SG83</accession>
<dbReference type="Gene3D" id="3.30.1540.10">
    <property type="entry name" value="formyl-coa transferase, domain 3"/>
    <property type="match status" value="1"/>
</dbReference>
<keyword evidence="1 2" id="KW-0808">Transferase</keyword>
<protein>
    <submittedName>
        <fullName evidence="2">CoA:oxalate CoA-transferase</fullName>
    </submittedName>
</protein>
<dbReference type="EMBL" id="FRAH01000027">
    <property type="protein sequence ID" value="SHK43577.1"/>
    <property type="molecule type" value="Genomic_DNA"/>
</dbReference>
<gene>
    <name evidence="2" type="ORF">SAMN02745138_01717</name>
</gene>
<proteinExistence type="predicted"/>
<dbReference type="AlphaFoldDB" id="A0A1M6SG83"/>